<evidence type="ECO:0000313" key="2">
    <source>
        <dbReference type="Proteomes" id="UP000199072"/>
    </source>
</evidence>
<dbReference type="InterPro" id="IPR011006">
    <property type="entry name" value="CheY-like_superfamily"/>
</dbReference>
<keyword evidence="2" id="KW-1185">Reference proteome</keyword>
<protein>
    <recommendedName>
        <fullName evidence="3">DNA-binding response regulator</fullName>
    </recommendedName>
</protein>
<dbReference type="Proteomes" id="UP000199072">
    <property type="component" value="Unassembled WGS sequence"/>
</dbReference>
<proteinExistence type="predicted"/>
<evidence type="ECO:0008006" key="3">
    <source>
        <dbReference type="Google" id="ProtNLM"/>
    </source>
</evidence>
<dbReference type="SUPFAM" id="SSF52172">
    <property type="entry name" value="CheY-like"/>
    <property type="match status" value="1"/>
</dbReference>
<reference evidence="1 2" key="1">
    <citation type="submission" date="2016-10" db="EMBL/GenBank/DDBJ databases">
        <authorList>
            <person name="de Groot N.N."/>
        </authorList>
    </citation>
    <scope>NUCLEOTIDE SEQUENCE [LARGE SCALE GENOMIC DNA]</scope>
    <source>
        <strain evidence="1 2">47C3B</strain>
    </source>
</reference>
<name>A0A1G7PCD4_9SPHI</name>
<dbReference type="AlphaFoldDB" id="A0A1G7PCD4"/>
<gene>
    <name evidence="1" type="ORF">SAMN05216464_1431</name>
</gene>
<sequence>MMKHIILIEDNETLQSLIAQFLLGSGYRVTSYPALTSIEEL</sequence>
<feature type="non-terminal residue" evidence="1">
    <location>
        <position position="41"/>
    </location>
</feature>
<organism evidence="1 2">
    <name type="scientific">Mucilaginibacter pineti</name>
    <dbReference type="NCBI Taxonomy" id="1391627"/>
    <lineage>
        <taxon>Bacteria</taxon>
        <taxon>Pseudomonadati</taxon>
        <taxon>Bacteroidota</taxon>
        <taxon>Sphingobacteriia</taxon>
        <taxon>Sphingobacteriales</taxon>
        <taxon>Sphingobacteriaceae</taxon>
        <taxon>Mucilaginibacter</taxon>
    </lineage>
</organism>
<dbReference type="EMBL" id="FNAI01000043">
    <property type="protein sequence ID" value="SDF83928.1"/>
    <property type="molecule type" value="Genomic_DNA"/>
</dbReference>
<accession>A0A1G7PCD4</accession>
<evidence type="ECO:0000313" key="1">
    <source>
        <dbReference type="EMBL" id="SDF83928.1"/>
    </source>
</evidence>